<feature type="region of interest" description="Disordered" evidence="1">
    <location>
        <begin position="1"/>
        <end position="81"/>
    </location>
</feature>
<dbReference type="EMBL" id="BKCJ011872994">
    <property type="protein sequence ID" value="GFD60063.1"/>
    <property type="molecule type" value="Genomic_DNA"/>
</dbReference>
<feature type="non-terminal residue" evidence="2">
    <location>
        <position position="1"/>
    </location>
</feature>
<proteinExistence type="predicted"/>
<evidence type="ECO:0000256" key="1">
    <source>
        <dbReference type="SAM" id="MobiDB-lite"/>
    </source>
</evidence>
<feature type="compositionally biased region" description="Polar residues" evidence="1">
    <location>
        <begin position="60"/>
        <end position="69"/>
    </location>
</feature>
<reference evidence="2" key="1">
    <citation type="journal article" date="2019" name="Sci. Rep.">
        <title>Draft genome of Tanacetum cinerariifolium, the natural source of mosquito coil.</title>
        <authorList>
            <person name="Yamashiro T."/>
            <person name="Shiraishi A."/>
            <person name="Satake H."/>
            <person name="Nakayama K."/>
        </authorList>
    </citation>
    <scope>NUCLEOTIDE SEQUENCE</scope>
</reference>
<comment type="caution">
    <text evidence="2">The sequence shown here is derived from an EMBL/GenBank/DDBJ whole genome shotgun (WGS) entry which is preliminary data.</text>
</comment>
<accession>A0A699XLE7</accession>
<protein>
    <submittedName>
        <fullName evidence="2">Uncharacterized protein</fullName>
    </submittedName>
</protein>
<evidence type="ECO:0000313" key="2">
    <source>
        <dbReference type="EMBL" id="GFD60063.1"/>
    </source>
</evidence>
<feature type="compositionally biased region" description="Polar residues" evidence="1">
    <location>
        <begin position="11"/>
        <end position="31"/>
    </location>
</feature>
<dbReference type="AlphaFoldDB" id="A0A699XLE7"/>
<feature type="non-terminal residue" evidence="2">
    <location>
        <position position="81"/>
    </location>
</feature>
<organism evidence="2">
    <name type="scientific">Tanacetum cinerariifolium</name>
    <name type="common">Dalmatian daisy</name>
    <name type="synonym">Chrysanthemum cinerariifolium</name>
    <dbReference type="NCBI Taxonomy" id="118510"/>
    <lineage>
        <taxon>Eukaryota</taxon>
        <taxon>Viridiplantae</taxon>
        <taxon>Streptophyta</taxon>
        <taxon>Embryophyta</taxon>
        <taxon>Tracheophyta</taxon>
        <taxon>Spermatophyta</taxon>
        <taxon>Magnoliopsida</taxon>
        <taxon>eudicotyledons</taxon>
        <taxon>Gunneridae</taxon>
        <taxon>Pentapetalae</taxon>
        <taxon>asterids</taxon>
        <taxon>campanulids</taxon>
        <taxon>Asterales</taxon>
        <taxon>Asteraceae</taxon>
        <taxon>Asteroideae</taxon>
        <taxon>Anthemideae</taxon>
        <taxon>Anthemidinae</taxon>
        <taxon>Tanacetum</taxon>
    </lineage>
</organism>
<sequence length="81" mass="8460">QEKKGTKSMAALTSRSLPGKSSTPVSNSFDTLGNLEEEGVNDPKGKNEETPQSGFFEASTVPNDTSDSPKVTKAGGSRVSK</sequence>
<gene>
    <name evidence="2" type="ORF">Tci_932032</name>
</gene>
<name>A0A699XLE7_TANCI</name>